<accession>A0A6S7GMI8</accession>
<evidence type="ECO:0000256" key="1">
    <source>
        <dbReference type="ARBA" id="ARBA00023002"/>
    </source>
</evidence>
<dbReference type="InterPro" id="IPR050425">
    <property type="entry name" value="NAD(P)_dehydrat-like"/>
</dbReference>
<keyword evidence="1" id="KW-0560">Oxidoreductase</keyword>
<sequence>MAESSRVLVTGASGFLASHVIHQLLHAEEYHVRGTVRDINNEKKTTPLRVLHPEAKYPLELVQADLLEPDSWISAVKECDYVIHVASPFPSAPPKTEDEVITPAVEGTKNVLEACAKSGTVKRVVMTSSVVVIYNGNQDKGYMLTEKDWAVLESCAPYEKSKLLAEQSAWEFVKNLPDEQKFELVVMNPGYLIGPIFHGSSCTSMEIHRRMLQKEMPMLPKLQLPICDVRDAATAHIKSLTLPDTPGNRFIITAGSMWMREFAQTLEREFKSQGYTIPTKYCPKFGLRVMSLFDKSIKSIIPLVGKVVNISNEKMVKELGITPIEMEKSIIDMAYSLIDHGFVKKTKEYNEPKNDENGC</sequence>
<keyword evidence="5" id="KW-1185">Reference proteome</keyword>
<dbReference type="OrthoDB" id="2735536at2759"/>
<evidence type="ECO:0000259" key="3">
    <source>
        <dbReference type="Pfam" id="PF01370"/>
    </source>
</evidence>
<dbReference type="EMBL" id="CACRXK020001776">
    <property type="protein sequence ID" value="CAB3991029.1"/>
    <property type="molecule type" value="Genomic_DNA"/>
</dbReference>
<comment type="similarity">
    <text evidence="2">Belongs to the NAD(P)-dependent epimerase/dehydratase family. Dihydroflavonol-4-reductase subfamily.</text>
</comment>
<evidence type="ECO:0000313" key="4">
    <source>
        <dbReference type="EMBL" id="CAB3991029.1"/>
    </source>
</evidence>
<dbReference type="CDD" id="cd05227">
    <property type="entry name" value="AR_SDR_e"/>
    <property type="match status" value="1"/>
</dbReference>
<dbReference type="InterPro" id="IPR036291">
    <property type="entry name" value="NAD(P)-bd_dom_sf"/>
</dbReference>
<comment type="caution">
    <text evidence="4">The sequence shown here is derived from an EMBL/GenBank/DDBJ whole genome shotgun (WGS) entry which is preliminary data.</text>
</comment>
<dbReference type="InterPro" id="IPR001509">
    <property type="entry name" value="Epimerase_deHydtase"/>
</dbReference>
<dbReference type="Proteomes" id="UP001152795">
    <property type="component" value="Unassembled WGS sequence"/>
</dbReference>
<dbReference type="AlphaFoldDB" id="A0A6S7GMI8"/>
<dbReference type="Gene3D" id="3.40.50.720">
    <property type="entry name" value="NAD(P)-binding Rossmann-like Domain"/>
    <property type="match status" value="1"/>
</dbReference>
<name>A0A6S7GMI8_PARCT</name>
<evidence type="ECO:0000256" key="2">
    <source>
        <dbReference type="ARBA" id="ARBA00023445"/>
    </source>
</evidence>
<proteinExistence type="inferred from homology"/>
<dbReference type="GO" id="GO:0016616">
    <property type="term" value="F:oxidoreductase activity, acting on the CH-OH group of donors, NAD or NADP as acceptor"/>
    <property type="evidence" value="ECO:0007669"/>
    <property type="project" value="TreeGrafter"/>
</dbReference>
<organism evidence="4 5">
    <name type="scientific">Paramuricea clavata</name>
    <name type="common">Red gorgonian</name>
    <name type="synonym">Violescent sea-whip</name>
    <dbReference type="NCBI Taxonomy" id="317549"/>
    <lineage>
        <taxon>Eukaryota</taxon>
        <taxon>Metazoa</taxon>
        <taxon>Cnidaria</taxon>
        <taxon>Anthozoa</taxon>
        <taxon>Octocorallia</taxon>
        <taxon>Malacalcyonacea</taxon>
        <taxon>Plexauridae</taxon>
        <taxon>Paramuricea</taxon>
    </lineage>
</organism>
<dbReference type="SUPFAM" id="SSF51735">
    <property type="entry name" value="NAD(P)-binding Rossmann-fold domains"/>
    <property type="match status" value="1"/>
</dbReference>
<feature type="domain" description="NAD-dependent epimerase/dehydratase" evidence="3">
    <location>
        <begin position="7"/>
        <end position="245"/>
    </location>
</feature>
<protein>
    <submittedName>
        <fullName evidence="4">Uncharacterized oxidoreductase</fullName>
    </submittedName>
</protein>
<dbReference type="PANTHER" id="PTHR10366">
    <property type="entry name" value="NAD DEPENDENT EPIMERASE/DEHYDRATASE"/>
    <property type="match status" value="1"/>
</dbReference>
<gene>
    <name evidence="4" type="ORF">PACLA_8A069836</name>
</gene>
<evidence type="ECO:0000313" key="5">
    <source>
        <dbReference type="Proteomes" id="UP001152795"/>
    </source>
</evidence>
<dbReference type="FunFam" id="3.40.50.720:FF:000336">
    <property type="entry name" value="Aldehyde reductase"/>
    <property type="match status" value="1"/>
</dbReference>
<dbReference type="Pfam" id="PF01370">
    <property type="entry name" value="Epimerase"/>
    <property type="match status" value="1"/>
</dbReference>
<reference evidence="4" key="1">
    <citation type="submission" date="2020-04" db="EMBL/GenBank/DDBJ databases">
        <authorList>
            <person name="Alioto T."/>
            <person name="Alioto T."/>
            <person name="Gomez Garrido J."/>
        </authorList>
    </citation>
    <scope>NUCLEOTIDE SEQUENCE</scope>
    <source>
        <strain evidence="4">A484AB</strain>
    </source>
</reference>
<dbReference type="PANTHER" id="PTHR10366:SF564">
    <property type="entry name" value="STEROL-4-ALPHA-CARBOXYLATE 3-DEHYDROGENASE, DECARBOXYLATING"/>
    <property type="match status" value="1"/>
</dbReference>